<feature type="non-terminal residue" evidence="2">
    <location>
        <position position="69"/>
    </location>
</feature>
<name>A0A1V6SE51_9EURO</name>
<comment type="caution">
    <text evidence="2">The sequence shown here is derived from an EMBL/GenBank/DDBJ whole genome shotgun (WGS) entry which is preliminary data.</text>
</comment>
<keyword evidence="4" id="KW-1185">Reference proteome</keyword>
<accession>A0A1V6SE51</accession>
<protein>
    <submittedName>
        <fullName evidence="2">Uncharacterized protein</fullName>
    </submittedName>
</protein>
<dbReference type="EMBL" id="MLQL01000251">
    <property type="protein sequence ID" value="OQE05280.1"/>
    <property type="molecule type" value="Genomic_DNA"/>
</dbReference>
<evidence type="ECO:0000313" key="2">
    <source>
        <dbReference type="EMBL" id="OQE11873.1"/>
    </source>
</evidence>
<gene>
    <name evidence="3" type="ORF">PENFLA_c027G08879</name>
    <name evidence="2" type="ORF">PENFLA_c071G09279</name>
    <name evidence="1" type="ORF">PENFLA_c251G02134</name>
</gene>
<sequence>MGLTATARVISRSEFYGRRALLQPGNREWVTVIECTNAAGWTLPPCVIFKGKVFIESWFEGLPEDWRFE</sequence>
<dbReference type="OrthoDB" id="4207519at2759"/>
<evidence type="ECO:0000313" key="4">
    <source>
        <dbReference type="Proteomes" id="UP000191342"/>
    </source>
</evidence>
<dbReference type="EMBL" id="MLQL01000071">
    <property type="protein sequence ID" value="OQE11873.1"/>
    <property type="molecule type" value="Genomic_DNA"/>
</dbReference>
<evidence type="ECO:0000313" key="1">
    <source>
        <dbReference type="EMBL" id="OQE05280.1"/>
    </source>
</evidence>
<dbReference type="Proteomes" id="UP000191342">
    <property type="component" value="Unassembled WGS sequence"/>
</dbReference>
<organism evidence="2 4">
    <name type="scientific">Penicillium flavigenum</name>
    <dbReference type="NCBI Taxonomy" id="254877"/>
    <lineage>
        <taxon>Eukaryota</taxon>
        <taxon>Fungi</taxon>
        <taxon>Dikarya</taxon>
        <taxon>Ascomycota</taxon>
        <taxon>Pezizomycotina</taxon>
        <taxon>Eurotiomycetes</taxon>
        <taxon>Eurotiomycetidae</taxon>
        <taxon>Eurotiales</taxon>
        <taxon>Aspergillaceae</taxon>
        <taxon>Penicillium</taxon>
    </lineage>
</organism>
<reference evidence="2" key="1">
    <citation type="submission" date="2016-10" db="EMBL/GenBank/DDBJ databases">
        <title>Uncovering the secondary metabolism of Penicillium species provides insights into the evolution of 6-MSA pathways.</title>
        <authorList>
            <person name="Nielsen J.C."/>
            <person name="Nielsen J."/>
        </authorList>
    </citation>
    <scope>NUCLEOTIDE SEQUENCE [LARGE SCALE GENOMIC DNA]</scope>
    <source>
        <strain evidence="2">IBT 14082</strain>
    </source>
</reference>
<reference evidence="4" key="2">
    <citation type="journal article" date="2017" name="Nat. Microbiol.">
        <title>Global analysis of biosynthetic gene clusters reveals vast potential of secondary metabolite production in Penicillium species.</title>
        <authorList>
            <person name="Nielsen J.C."/>
            <person name="Grijseels S."/>
            <person name="Prigent S."/>
            <person name="Ji B."/>
            <person name="Dainat J."/>
            <person name="Nielsen K.F."/>
            <person name="Frisvad J.C."/>
            <person name="Workman M."/>
            <person name="Nielsen J."/>
        </authorList>
    </citation>
    <scope>NUCLEOTIDE SEQUENCE [LARGE SCALE GENOMIC DNA]</scope>
    <source>
        <strain evidence="4">IBT 14082</strain>
    </source>
</reference>
<dbReference type="EMBL" id="MLQL01000027">
    <property type="protein sequence ID" value="OQE16541.1"/>
    <property type="molecule type" value="Genomic_DNA"/>
</dbReference>
<evidence type="ECO:0000313" key="3">
    <source>
        <dbReference type="EMBL" id="OQE16541.1"/>
    </source>
</evidence>
<proteinExistence type="predicted"/>
<dbReference type="AlphaFoldDB" id="A0A1V6SE51"/>